<proteinExistence type="predicted"/>
<dbReference type="Proteomes" id="UP000238157">
    <property type="component" value="Unassembled WGS sequence"/>
</dbReference>
<name>A0A2T0WS78_9BACT</name>
<dbReference type="EMBL" id="PVTR01000002">
    <property type="protein sequence ID" value="PRY89558.1"/>
    <property type="molecule type" value="Genomic_DNA"/>
</dbReference>
<organism evidence="1 2">
    <name type="scientific">Mongoliibacter ruber</name>
    <dbReference type="NCBI Taxonomy" id="1750599"/>
    <lineage>
        <taxon>Bacteria</taxon>
        <taxon>Pseudomonadati</taxon>
        <taxon>Bacteroidota</taxon>
        <taxon>Cytophagia</taxon>
        <taxon>Cytophagales</taxon>
        <taxon>Cyclobacteriaceae</taxon>
        <taxon>Mongoliibacter</taxon>
    </lineage>
</organism>
<keyword evidence="2" id="KW-1185">Reference proteome</keyword>
<comment type="caution">
    <text evidence="1">The sequence shown here is derived from an EMBL/GenBank/DDBJ whole genome shotgun (WGS) entry which is preliminary data.</text>
</comment>
<evidence type="ECO:0000313" key="2">
    <source>
        <dbReference type="Proteomes" id="UP000238157"/>
    </source>
</evidence>
<accession>A0A2T0WS78</accession>
<sequence length="41" mass="4808">MFDLDQYLISINIEMNQRELSSSNTGNIPYIHFGLNDFLFP</sequence>
<protein>
    <submittedName>
        <fullName evidence="1">Uncharacterized protein</fullName>
    </submittedName>
</protein>
<reference evidence="1 2" key="1">
    <citation type="submission" date="2018-03" db="EMBL/GenBank/DDBJ databases">
        <title>Genomic Encyclopedia of Archaeal and Bacterial Type Strains, Phase II (KMG-II): from individual species to whole genera.</title>
        <authorList>
            <person name="Goeker M."/>
        </authorList>
    </citation>
    <scope>NUCLEOTIDE SEQUENCE [LARGE SCALE GENOMIC DNA]</scope>
    <source>
        <strain evidence="1 2">DSM 27929</strain>
    </source>
</reference>
<evidence type="ECO:0000313" key="1">
    <source>
        <dbReference type="EMBL" id="PRY89558.1"/>
    </source>
</evidence>
<gene>
    <name evidence="1" type="ORF">CLW00_10233</name>
</gene>
<dbReference type="AlphaFoldDB" id="A0A2T0WS78"/>